<dbReference type="Proteomes" id="UP001321486">
    <property type="component" value="Plasmid pNBRC108728a"/>
</dbReference>
<protein>
    <submittedName>
        <fullName evidence="1">Uncharacterized protein</fullName>
    </submittedName>
</protein>
<evidence type="ECO:0000313" key="1">
    <source>
        <dbReference type="EMBL" id="BDZ52717.1"/>
    </source>
</evidence>
<gene>
    <name evidence="1" type="ORF">GCM10025867_49580</name>
</gene>
<keyword evidence="1" id="KW-0614">Plasmid</keyword>
<name>A0ABM8GW64_9MICO</name>
<sequence length="88" mass="9041">MSQVVVEGDLRGGLQQALSNAPFGASCMIDGFTDWSNSRYGWRHEVTGATVDATILADLIEAAVRDGSTVLTLVPAGGAEAADESDGA</sequence>
<dbReference type="RefSeq" id="WP_286346998.1">
    <property type="nucleotide sequence ID" value="NZ_AP027733.1"/>
</dbReference>
<proteinExistence type="predicted"/>
<evidence type="ECO:0000313" key="2">
    <source>
        <dbReference type="Proteomes" id="UP001321486"/>
    </source>
</evidence>
<reference evidence="2" key="1">
    <citation type="journal article" date="2019" name="Int. J. Syst. Evol. Microbiol.">
        <title>The Global Catalogue of Microorganisms (GCM) 10K type strain sequencing project: providing services to taxonomists for standard genome sequencing and annotation.</title>
        <authorList>
            <consortium name="The Broad Institute Genomics Platform"/>
            <consortium name="The Broad Institute Genome Sequencing Center for Infectious Disease"/>
            <person name="Wu L."/>
            <person name="Ma J."/>
        </authorList>
    </citation>
    <scope>NUCLEOTIDE SEQUENCE [LARGE SCALE GENOMIC DNA]</scope>
    <source>
        <strain evidence="2">NBRC 108728</strain>
    </source>
</reference>
<organism evidence="1 2">
    <name type="scientific">Frondihabitans sucicola</name>
    <dbReference type="NCBI Taxonomy" id="1268041"/>
    <lineage>
        <taxon>Bacteria</taxon>
        <taxon>Bacillati</taxon>
        <taxon>Actinomycetota</taxon>
        <taxon>Actinomycetes</taxon>
        <taxon>Micrococcales</taxon>
        <taxon>Microbacteriaceae</taxon>
        <taxon>Frondihabitans</taxon>
    </lineage>
</organism>
<dbReference type="EMBL" id="AP027733">
    <property type="protein sequence ID" value="BDZ52717.1"/>
    <property type="molecule type" value="Genomic_DNA"/>
</dbReference>
<accession>A0ABM8GW64</accession>
<geneLocation type="plasmid" evidence="1 2">
    <name>pNBRC108728a</name>
</geneLocation>
<keyword evidence="2" id="KW-1185">Reference proteome</keyword>